<keyword evidence="8 11" id="KW-0472">Membrane</keyword>
<keyword evidence="9" id="KW-0627">Porphyrin biosynthesis</keyword>
<evidence type="ECO:0000256" key="5">
    <source>
        <dbReference type="ARBA" id="ARBA00022519"/>
    </source>
</evidence>
<dbReference type="GO" id="GO:0006779">
    <property type="term" value="P:porphyrin-containing compound biosynthetic process"/>
    <property type="evidence" value="ECO:0007669"/>
    <property type="project" value="UniProtKB-KW"/>
</dbReference>
<feature type="transmembrane region" description="Helical" evidence="11">
    <location>
        <begin position="7"/>
        <end position="24"/>
    </location>
</feature>
<name>A0A7X5TR18_9GAMM</name>
<keyword evidence="10" id="KW-0802">TPR repeat</keyword>
<comment type="subcellular location">
    <subcellularLocation>
        <location evidence="2">Cell inner membrane</location>
        <topology evidence="2">Multi-pass membrane protein</topology>
    </subcellularLocation>
</comment>
<keyword evidence="4" id="KW-1003">Cell membrane</keyword>
<dbReference type="AlphaFoldDB" id="A0A7X5TR18"/>
<keyword evidence="14" id="KW-1185">Reference proteome</keyword>
<gene>
    <name evidence="13" type="ORF">HBF32_11410</name>
</gene>
<keyword evidence="7 11" id="KW-1133">Transmembrane helix</keyword>
<dbReference type="Proteomes" id="UP000518878">
    <property type="component" value="Unassembled WGS sequence"/>
</dbReference>
<evidence type="ECO:0000256" key="9">
    <source>
        <dbReference type="ARBA" id="ARBA00023244"/>
    </source>
</evidence>
<proteinExistence type="predicted"/>
<dbReference type="GO" id="GO:0042168">
    <property type="term" value="P:heme metabolic process"/>
    <property type="evidence" value="ECO:0007669"/>
    <property type="project" value="InterPro"/>
</dbReference>
<dbReference type="SUPFAM" id="SSF48452">
    <property type="entry name" value="TPR-like"/>
    <property type="match status" value="1"/>
</dbReference>
<comment type="caution">
    <text evidence="13">The sequence shown here is derived from an EMBL/GenBank/DDBJ whole genome shotgun (WGS) entry which is preliminary data.</text>
</comment>
<evidence type="ECO:0000256" key="6">
    <source>
        <dbReference type="ARBA" id="ARBA00022692"/>
    </source>
</evidence>
<dbReference type="RefSeq" id="WP_166699738.1">
    <property type="nucleotide sequence ID" value="NZ_JAAQTL010000001.1"/>
</dbReference>
<evidence type="ECO:0000313" key="13">
    <source>
        <dbReference type="EMBL" id="NID16067.1"/>
    </source>
</evidence>
<dbReference type="GO" id="GO:0005886">
    <property type="term" value="C:plasma membrane"/>
    <property type="evidence" value="ECO:0007669"/>
    <property type="project" value="UniProtKB-SubCell"/>
</dbReference>
<evidence type="ECO:0000256" key="7">
    <source>
        <dbReference type="ARBA" id="ARBA00022989"/>
    </source>
</evidence>
<dbReference type="InterPro" id="IPR019734">
    <property type="entry name" value="TPR_rpt"/>
</dbReference>
<dbReference type="PROSITE" id="PS50005">
    <property type="entry name" value="TPR"/>
    <property type="match status" value="1"/>
</dbReference>
<evidence type="ECO:0000256" key="4">
    <source>
        <dbReference type="ARBA" id="ARBA00022475"/>
    </source>
</evidence>
<keyword evidence="6 11" id="KW-0812">Transmembrane</keyword>
<evidence type="ECO:0000256" key="3">
    <source>
        <dbReference type="ARBA" id="ARBA00004744"/>
    </source>
</evidence>
<accession>A0A7X5TR18</accession>
<feature type="repeat" description="TPR" evidence="10">
    <location>
        <begin position="351"/>
        <end position="384"/>
    </location>
</feature>
<evidence type="ECO:0000259" key="12">
    <source>
        <dbReference type="Pfam" id="PF07219"/>
    </source>
</evidence>
<evidence type="ECO:0000313" key="14">
    <source>
        <dbReference type="Proteomes" id="UP000518878"/>
    </source>
</evidence>
<evidence type="ECO:0000256" key="10">
    <source>
        <dbReference type="PROSITE-ProRule" id="PRU00339"/>
    </source>
</evidence>
<dbReference type="NCBIfam" id="TIGR00540">
    <property type="entry name" value="TPR_hemY_coli"/>
    <property type="match status" value="1"/>
</dbReference>
<comment type="function">
    <text evidence="1">Involved in a late step of protoheme IX synthesis.</text>
</comment>
<comment type="pathway">
    <text evidence="3">Porphyrin-containing compound metabolism; protoheme biosynthesis.</text>
</comment>
<organism evidence="13 14">
    <name type="scientific">Luteibacter yeojuensis</name>
    <dbReference type="NCBI Taxonomy" id="345309"/>
    <lineage>
        <taxon>Bacteria</taxon>
        <taxon>Pseudomonadati</taxon>
        <taxon>Pseudomonadota</taxon>
        <taxon>Gammaproteobacteria</taxon>
        <taxon>Lysobacterales</taxon>
        <taxon>Rhodanobacteraceae</taxon>
        <taxon>Luteibacter</taxon>
    </lineage>
</organism>
<dbReference type="EMBL" id="JAAQTL010000001">
    <property type="protein sequence ID" value="NID16067.1"/>
    <property type="molecule type" value="Genomic_DNA"/>
</dbReference>
<evidence type="ECO:0000256" key="11">
    <source>
        <dbReference type="SAM" id="Phobius"/>
    </source>
</evidence>
<sequence>MKPWRWIVGLIFVAVVAAFAWHWVAEDPGYVLVRLRGTSVQMTVVTALALLLLVWAAIAAIVALLRWPFGAMTRRHRRLSRRRLADGLVSLVEGRHGEAERELNRAARYPSVRGPALLAAAEAAERHGESARALETLDQAAQETPRAARVLRARYLRDAGRASEAVTLLAPEATAGSLTPAGWIEYAEASLASGEARNAMRALDPLQKSSELGSRGYADIESRVVTAYVLSATDGATLATLWSQLPKGQRRLPAAVDAYARQAARHGQTMAAMDEIETALRREWSPTLVATYGGMGAEDIEQRLRRAEGWVDTHPNDAALLTAVGRMCVRVRLWGKAKPYLERALAIEPHAAAWEALGDVYLGENQPDLAQRCYRNALALARGEATEALPEELRARRIDTRVTAVEERDQHGVPRLSP</sequence>
<dbReference type="Pfam" id="PF07219">
    <property type="entry name" value="HemY_N"/>
    <property type="match status" value="1"/>
</dbReference>
<dbReference type="InterPro" id="IPR010817">
    <property type="entry name" value="HemY_N"/>
</dbReference>
<dbReference type="InterPro" id="IPR005254">
    <property type="entry name" value="Heme_biosyn_assoc_TPR_pro"/>
</dbReference>
<dbReference type="UniPathway" id="UPA00252"/>
<feature type="transmembrane region" description="Helical" evidence="11">
    <location>
        <begin position="44"/>
        <end position="69"/>
    </location>
</feature>
<evidence type="ECO:0000256" key="2">
    <source>
        <dbReference type="ARBA" id="ARBA00004429"/>
    </source>
</evidence>
<dbReference type="Gene3D" id="1.25.40.10">
    <property type="entry name" value="Tetratricopeptide repeat domain"/>
    <property type="match status" value="1"/>
</dbReference>
<feature type="domain" description="HemY N-terminal" evidence="12">
    <location>
        <begin position="29"/>
        <end position="128"/>
    </location>
</feature>
<evidence type="ECO:0000256" key="1">
    <source>
        <dbReference type="ARBA" id="ARBA00002962"/>
    </source>
</evidence>
<keyword evidence="5" id="KW-0997">Cell inner membrane</keyword>
<protein>
    <submittedName>
        <fullName evidence="13">Heme biosynthesis protein HemY</fullName>
    </submittedName>
</protein>
<evidence type="ECO:0000256" key="8">
    <source>
        <dbReference type="ARBA" id="ARBA00023136"/>
    </source>
</evidence>
<dbReference type="InterPro" id="IPR011990">
    <property type="entry name" value="TPR-like_helical_dom_sf"/>
</dbReference>
<reference evidence="13 14" key="1">
    <citation type="journal article" date="2006" name="Int. J. Syst. Evol. Microbiol.">
        <title>Dyella yeojuensis sp. nov., isolated from greenhouse soil in Korea.</title>
        <authorList>
            <person name="Kim B.Y."/>
            <person name="Weon H.Y."/>
            <person name="Lee K.H."/>
            <person name="Seok S.J."/>
            <person name="Kwon S.W."/>
            <person name="Go S.J."/>
            <person name="Stackebrandt E."/>
        </authorList>
    </citation>
    <scope>NUCLEOTIDE SEQUENCE [LARGE SCALE GENOMIC DNA]</scope>
    <source>
        <strain evidence="13 14">DSM 17673</strain>
    </source>
</reference>